<keyword evidence="1" id="KW-0548">Nucleotidyltransferase</keyword>
<dbReference type="EMBL" id="SRYG01000002">
    <property type="protein sequence ID" value="TGY67141.1"/>
    <property type="molecule type" value="Genomic_DNA"/>
</dbReference>
<dbReference type="Proteomes" id="UP000308836">
    <property type="component" value="Unassembled WGS sequence"/>
</dbReference>
<evidence type="ECO:0000313" key="1">
    <source>
        <dbReference type="EMBL" id="TGY67141.1"/>
    </source>
</evidence>
<accession>A0AC61R9W5</accession>
<comment type="caution">
    <text evidence="1">The sequence shown here is derived from an EMBL/GenBank/DDBJ whole genome shotgun (WGS) entry which is preliminary data.</text>
</comment>
<name>A0AC61R9W5_9FIRM</name>
<reference evidence="1" key="1">
    <citation type="submission" date="2019-04" db="EMBL/GenBank/DDBJ databases">
        <title>Microbes associate with the intestines of laboratory mice.</title>
        <authorList>
            <person name="Navarre W."/>
            <person name="Wong E."/>
            <person name="Huang K."/>
            <person name="Tropini C."/>
            <person name="Ng K."/>
            <person name="Yu B."/>
        </authorList>
    </citation>
    <scope>NUCLEOTIDE SEQUENCE</scope>
    <source>
        <strain evidence="1">NM09_H32</strain>
    </source>
</reference>
<evidence type="ECO:0000313" key="2">
    <source>
        <dbReference type="Proteomes" id="UP000308836"/>
    </source>
</evidence>
<organism evidence="1 2">
    <name type="scientific">Dubosiella muris</name>
    <dbReference type="NCBI Taxonomy" id="3038133"/>
    <lineage>
        <taxon>Bacteria</taxon>
        <taxon>Bacillati</taxon>
        <taxon>Bacillota</taxon>
        <taxon>Erysipelotrichia</taxon>
        <taxon>Erysipelotrichales</taxon>
        <taxon>Erysipelotrichaceae</taxon>
        <taxon>Dubosiella</taxon>
    </lineage>
</organism>
<proteinExistence type="predicted"/>
<keyword evidence="1" id="KW-0808">Transferase</keyword>
<sequence>MEWSIFFRSDAFVLWKARKERSGCWIAVDLRADFRHTETMIYILHGTDASRMSMKVAALKKKHNMETVSTYDALQDPMEAVLEEMDSHSIFDEEKMIVIQNATFLSARNTTTYDLDAFVKRKDTDEIVVFCVPSEKIDQRKKAVKALAQGAQVFACIRLDQKNQPGYIREAMTEAGLKMDGEALRYFTSHIGMDALRIRSEIEKLSIYAGEVGLADVKALMVNEPIDDVFKMTDALFDQNGLLLMAYYRNFRAQNMETVAITALIASQIRFLFQVRVLMDRQLGKEEIAQTLKAHPYRVQLSMRKASRFDPDALLDWLEKLADLDQNMKSGKIDKDEGFENFALSLMMK</sequence>
<dbReference type="EC" id="2.7.7.7" evidence="1"/>
<gene>
    <name evidence="1" type="primary">holA</name>
    <name evidence="1" type="ORF">E5336_01640</name>
</gene>
<keyword evidence="2" id="KW-1185">Reference proteome</keyword>
<protein>
    <submittedName>
        <fullName evidence="1">DNA polymerase III subunit delta</fullName>
        <ecNumber evidence="1">2.7.7.7</ecNumber>
    </submittedName>
</protein>